<accession>A0A239NA19</accession>
<name>A0A239NA19_9ACTN</name>
<dbReference type="AlphaFoldDB" id="A0A239NA19"/>
<reference evidence="1 2" key="1">
    <citation type="submission" date="2017-06" db="EMBL/GenBank/DDBJ databases">
        <authorList>
            <person name="Kim H.J."/>
            <person name="Triplett B.A."/>
        </authorList>
    </citation>
    <scope>NUCLEOTIDE SEQUENCE [LARGE SCALE GENOMIC DNA]</scope>
    <source>
        <strain evidence="1 2">CGMCC 4.5593</strain>
    </source>
</reference>
<evidence type="ECO:0000313" key="2">
    <source>
        <dbReference type="Proteomes" id="UP000198362"/>
    </source>
</evidence>
<proteinExistence type="predicted"/>
<dbReference type="Proteomes" id="UP000198362">
    <property type="component" value="Unassembled WGS sequence"/>
</dbReference>
<keyword evidence="2" id="KW-1185">Reference proteome</keyword>
<protein>
    <submittedName>
        <fullName evidence="1">Uncharacterized protein</fullName>
    </submittedName>
</protein>
<gene>
    <name evidence="1" type="ORF">SAMN05421812_10854</name>
</gene>
<sequence length="44" mass="5232">MINDPYLTLELHRARVETLTQDARTGRLARALRRRASTRRRRPS</sequence>
<dbReference type="RefSeq" id="WP_281257691.1">
    <property type="nucleotide sequence ID" value="NZ_FZPH01000008.1"/>
</dbReference>
<evidence type="ECO:0000313" key="1">
    <source>
        <dbReference type="EMBL" id="SNT51735.1"/>
    </source>
</evidence>
<dbReference type="EMBL" id="FZPH01000008">
    <property type="protein sequence ID" value="SNT51735.1"/>
    <property type="molecule type" value="Genomic_DNA"/>
</dbReference>
<organism evidence="1 2">
    <name type="scientific">Asanoa hainanensis</name>
    <dbReference type="NCBI Taxonomy" id="560556"/>
    <lineage>
        <taxon>Bacteria</taxon>
        <taxon>Bacillati</taxon>
        <taxon>Actinomycetota</taxon>
        <taxon>Actinomycetes</taxon>
        <taxon>Micromonosporales</taxon>
        <taxon>Micromonosporaceae</taxon>
        <taxon>Asanoa</taxon>
    </lineage>
</organism>